<sequence>MDKKKTPIGRRAWNLLRLALLWGRKGGVFKRRLMMDLRLLPSYLKSLCQNPDSEPIHYRERQFSFNDTPIFHCKTHRPTSMRFHIPCLNSPAVDFDFNDDVYYNDQHNNDRKNLLSIRNEREDFDNYDSGEDERRSSAVVSCREEPEEDEEEGEGIDLRAEEFIAKFYQQMKLQRQNSYLQYHEMLNRGTS</sequence>
<dbReference type="InterPro" id="IPR008480">
    <property type="entry name" value="DUF761_pln"/>
</dbReference>
<gene>
    <name evidence="2" type="ORF">NE237_011993</name>
</gene>
<feature type="compositionally biased region" description="Acidic residues" evidence="1">
    <location>
        <begin position="145"/>
        <end position="155"/>
    </location>
</feature>
<protein>
    <recommendedName>
        <fullName evidence="4">Cotton fiber protein</fullName>
    </recommendedName>
</protein>
<keyword evidence="3" id="KW-1185">Reference proteome</keyword>
<evidence type="ECO:0000256" key="1">
    <source>
        <dbReference type="SAM" id="MobiDB-lite"/>
    </source>
</evidence>
<dbReference type="PANTHER" id="PTHR33265:SF5">
    <property type="entry name" value="COTTON FIBER PROTEIN"/>
    <property type="match status" value="1"/>
</dbReference>
<dbReference type="EMBL" id="JAMYWD010000011">
    <property type="protein sequence ID" value="KAJ4955210.1"/>
    <property type="molecule type" value="Genomic_DNA"/>
</dbReference>
<comment type="caution">
    <text evidence="2">The sequence shown here is derived from an EMBL/GenBank/DDBJ whole genome shotgun (WGS) entry which is preliminary data.</text>
</comment>
<accession>A0A9Q0GZB0</accession>
<dbReference type="OrthoDB" id="1929803at2759"/>
<feature type="region of interest" description="Disordered" evidence="1">
    <location>
        <begin position="123"/>
        <end position="157"/>
    </location>
</feature>
<evidence type="ECO:0000313" key="2">
    <source>
        <dbReference type="EMBL" id="KAJ4955210.1"/>
    </source>
</evidence>
<proteinExistence type="predicted"/>
<organism evidence="2 3">
    <name type="scientific">Protea cynaroides</name>
    <dbReference type="NCBI Taxonomy" id="273540"/>
    <lineage>
        <taxon>Eukaryota</taxon>
        <taxon>Viridiplantae</taxon>
        <taxon>Streptophyta</taxon>
        <taxon>Embryophyta</taxon>
        <taxon>Tracheophyta</taxon>
        <taxon>Spermatophyta</taxon>
        <taxon>Magnoliopsida</taxon>
        <taxon>Proteales</taxon>
        <taxon>Proteaceae</taxon>
        <taxon>Protea</taxon>
    </lineage>
</organism>
<reference evidence="2" key="1">
    <citation type="journal article" date="2023" name="Plant J.">
        <title>The genome of the king protea, Protea cynaroides.</title>
        <authorList>
            <person name="Chang J."/>
            <person name="Duong T.A."/>
            <person name="Schoeman C."/>
            <person name="Ma X."/>
            <person name="Roodt D."/>
            <person name="Barker N."/>
            <person name="Li Z."/>
            <person name="Van de Peer Y."/>
            <person name="Mizrachi E."/>
        </authorList>
    </citation>
    <scope>NUCLEOTIDE SEQUENCE</scope>
    <source>
        <tissue evidence="2">Young leaves</tissue>
    </source>
</reference>
<dbReference type="AlphaFoldDB" id="A0A9Q0GZB0"/>
<dbReference type="Pfam" id="PF05553">
    <property type="entry name" value="DUF761"/>
    <property type="match status" value="1"/>
</dbReference>
<dbReference type="Proteomes" id="UP001141806">
    <property type="component" value="Unassembled WGS sequence"/>
</dbReference>
<evidence type="ECO:0008006" key="4">
    <source>
        <dbReference type="Google" id="ProtNLM"/>
    </source>
</evidence>
<name>A0A9Q0GZB0_9MAGN</name>
<evidence type="ECO:0000313" key="3">
    <source>
        <dbReference type="Proteomes" id="UP001141806"/>
    </source>
</evidence>
<dbReference type="PANTHER" id="PTHR33265">
    <property type="entry name" value="AVR9/CF-9 RAPIDLY ELICITED PROTEIN-RELATED"/>
    <property type="match status" value="1"/>
</dbReference>